<evidence type="ECO:0000256" key="2">
    <source>
        <dbReference type="SAM" id="Phobius"/>
    </source>
</evidence>
<feature type="transmembrane region" description="Helical" evidence="2">
    <location>
        <begin position="12"/>
        <end position="35"/>
    </location>
</feature>
<feature type="transmembrane region" description="Helical" evidence="2">
    <location>
        <begin position="226"/>
        <end position="251"/>
    </location>
</feature>
<name>A0ABQ3VLZ6_9CHLR</name>
<feature type="transmembrane region" description="Helical" evidence="2">
    <location>
        <begin position="190"/>
        <end position="214"/>
    </location>
</feature>
<dbReference type="EMBL" id="BNJJ01000016">
    <property type="protein sequence ID" value="GHO87237.1"/>
    <property type="molecule type" value="Genomic_DNA"/>
</dbReference>
<keyword evidence="2" id="KW-0812">Transmembrane</keyword>
<sequence length="284" mass="30534">MKRSLLARLRSNGIYYIIAGLLLLLVIPLYQVLILGPTGFSAALDATGSGRYTAYLTWISAHGLPFLIYRALLLCAFFLLISFPFNLHRIIVAQELMAQQEREEEERLAATNLEGNTDSEENTDEGDEEGDGLPEHPWRGKGFVVLAAWLGLIGLSIYLIGAAASTIYFILVASSTGAAIQNSVITIAPIFSIITNVLGTGMLGLGCLFFGGMIARTGKNLWPGAWVAFGYASLFIGAMLCISAIAVISAAGSGQSTLTTIATLLFAIWIIWLGTMLVRLKPEP</sequence>
<accession>A0ABQ3VLZ6</accession>
<comment type="caution">
    <text evidence="3">The sequence shown here is derived from an EMBL/GenBank/DDBJ whole genome shotgun (WGS) entry which is preliminary data.</text>
</comment>
<proteinExistence type="predicted"/>
<reference evidence="3 4" key="1">
    <citation type="journal article" date="2021" name="Int. J. Syst. Evol. Microbiol.">
        <title>Reticulibacter mediterranei gen. nov., sp. nov., within the new family Reticulibacteraceae fam. nov., and Ktedonospora formicarum gen. nov., sp. nov., Ktedonobacter robiniae sp. nov., Dictyobacter formicarum sp. nov. and Dictyobacter arantiisoli sp. nov., belonging to the class Ktedonobacteria.</title>
        <authorList>
            <person name="Yabe S."/>
            <person name="Zheng Y."/>
            <person name="Wang C.M."/>
            <person name="Sakai Y."/>
            <person name="Abe K."/>
            <person name="Yokota A."/>
            <person name="Donadio S."/>
            <person name="Cavaletti L."/>
            <person name="Monciardini P."/>
        </authorList>
    </citation>
    <scope>NUCLEOTIDE SEQUENCE [LARGE SCALE GENOMIC DNA]</scope>
    <source>
        <strain evidence="3 4">SOSP1-9</strain>
    </source>
</reference>
<feature type="region of interest" description="Disordered" evidence="1">
    <location>
        <begin position="107"/>
        <end position="135"/>
    </location>
</feature>
<evidence type="ECO:0000313" key="4">
    <source>
        <dbReference type="Proteomes" id="UP000635565"/>
    </source>
</evidence>
<dbReference type="Proteomes" id="UP000635565">
    <property type="component" value="Unassembled WGS sequence"/>
</dbReference>
<dbReference type="RefSeq" id="WP_201364810.1">
    <property type="nucleotide sequence ID" value="NZ_BNJJ01000016.1"/>
</dbReference>
<feature type="transmembrane region" description="Helical" evidence="2">
    <location>
        <begin position="143"/>
        <end position="170"/>
    </location>
</feature>
<organism evidence="3 4">
    <name type="scientific">Dictyobacter formicarum</name>
    <dbReference type="NCBI Taxonomy" id="2778368"/>
    <lineage>
        <taxon>Bacteria</taxon>
        <taxon>Bacillati</taxon>
        <taxon>Chloroflexota</taxon>
        <taxon>Ktedonobacteria</taxon>
        <taxon>Ktedonobacterales</taxon>
        <taxon>Dictyobacteraceae</taxon>
        <taxon>Dictyobacter</taxon>
    </lineage>
</organism>
<keyword evidence="4" id="KW-1185">Reference proteome</keyword>
<evidence type="ECO:0008006" key="5">
    <source>
        <dbReference type="Google" id="ProtNLM"/>
    </source>
</evidence>
<feature type="transmembrane region" description="Helical" evidence="2">
    <location>
        <begin position="55"/>
        <end position="81"/>
    </location>
</feature>
<evidence type="ECO:0000313" key="3">
    <source>
        <dbReference type="EMBL" id="GHO87237.1"/>
    </source>
</evidence>
<keyword evidence="2" id="KW-0472">Membrane</keyword>
<feature type="compositionally biased region" description="Acidic residues" evidence="1">
    <location>
        <begin position="117"/>
        <end position="132"/>
    </location>
</feature>
<protein>
    <recommendedName>
        <fullName evidence="5">DUF4386 domain-containing protein</fullName>
    </recommendedName>
</protein>
<feature type="transmembrane region" description="Helical" evidence="2">
    <location>
        <begin position="257"/>
        <end position="278"/>
    </location>
</feature>
<evidence type="ECO:0000256" key="1">
    <source>
        <dbReference type="SAM" id="MobiDB-lite"/>
    </source>
</evidence>
<keyword evidence="2" id="KW-1133">Transmembrane helix</keyword>
<gene>
    <name evidence="3" type="ORF">KSZ_52430</name>
</gene>